<feature type="signal peptide" evidence="1">
    <location>
        <begin position="1"/>
        <end position="20"/>
    </location>
</feature>
<proteinExistence type="predicted"/>
<protein>
    <submittedName>
        <fullName evidence="3">TIL domain-containing protein</fullName>
    </submittedName>
</protein>
<organism evidence="3">
    <name type="scientific">Anopheles funestus</name>
    <name type="common">African malaria mosquito</name>
    <dbReference type="NCBI Taxonomy" id="62324"/>
    <lineage>
        <taxon>Eukaryota</taxon>
        <taxon>Metazoa</taxon>
        <taxon>Ecdysozoa</taxon>
        <taxon>Arthropoda</taxon>
        <taxon>Hexapoda</taxon>
        <taxon>Insecta</taxon>
        <taxon>Pterygota</taxon>
        <taxon>Neoptera</taxon>
        <taxon>Endopterygota</taxon>
        <taxon>Diptera</taxon>
        <taxon>Nematocera</taxon>
        <taxon>Culicoidea</taxon>
        <taxon>Culicidae</taxon>
        <taxon>Anophelinae</taxon>
        <taxon>Anopheles</taxon>
    </lineage>
</organism>
<dbReference type="EnsemblMetazoa" id="AFUN014322-RA">
    <property type="protein sequence ID" value="AFUN014322-PA"/>
    <property type="gene ID" value="AFUN014322"/>
</dbReference>
<dbReference type="CDD" id="cd19941">
    <property type="entry name" value="TIL"/>
    <property type="match status" value="1"/>
</dbReference>
<evidence type="ECO:0000313" key="3">
    <source>
        <dbReference type="EnsemblMetazoa" id="AFUN014322-PA"/>
    </source>
</evidence>
<keyword evidence="1" id="KW-0732">Signal</keyword>
<accession>A0A182S1G2</accession>
<dbReference type="VEuPathDB" id="VectorBase:AFUN014322"/>
<dbReference type="InterPro" id="IPR002919">
    <property type="entry name" value="TIL_dom"/>
</dbReference>
<dbReference type="AlphaFoldDB" id="A0A182S1G2"/>
<feature type="domain" description="TIL" evidence="2">
    <location>
        <begin position="46"/>
        <end position="100"/>
    </location>
</feature>
<feature type="chain" id="PRO_5021475693" evidence="1">
    <location>
        <begin position="21"/>
        <end position="104"/>
    </location>
</feature>
<name>A0A182S1G2_ANOFN</name>
<evidence type="ECO:0000259" key="2">
    <source>
        <dbReference type="Pfam" id="PF01826"/>
    </source>
</evidence>
<dbReference type="Gene3D" id="2.10.25.10">
    <property type="entry name" value="Laminin"/>
    <property type="match status" value="1"/>
</dbReference>
<evidence type="ECO:0000256" key="1">
    <source>
        <dbReference type="SAM" id="SignalP"/>
    </source>
</evidence>
<dbReference type="InterPro" id="IPR036084">
    <property type="entry name" value="Ser_inhib-like_sf"/>
</dbReference>
<dbReference type="Pfam" id="PF01826">
    <property type="entry name" value="TIL"/>
    <property type="match status" value="1"/>
</dbReference>
<sequence>MVSIGNIIFVCSLMFCTVAALTARPSPYCAQQQGISAGTVVQIPRCRANEVYLCCGPCADKTCATLKQTINCLVCPEGCFCKAGYVRKDAGGLCIPLSQCSTQG</sequence>
<dbReference type="SUPFAM" id="SSF57567">
    <property type="entry name" value="Serine protease inhibitors"/>
    <property type="match status" value="1"/>
</dbReference>
<reference evidence="3" key="1">
    <citation type="submission" date="2020-05" db="UniProtKB">
        <authorList>
            <consortium name="EnsemblMetazoa"/>
        </authorList>
    </citation>
    <scope>IDENTIFICATION</scope>
    <source>
        <strain evidence="3">FUMOZ</strain>
    </source>
</reference>